<evidence type="ECO:0000256" key="1">
    <source>
        <dbReference type="ARBA" id="ARBA00001974"/>
    </source>
</evidence>
<dbReference type="PRINTS" id="PR00411">
    <property type="entry name" value="PNDRDTASEI"/>
</dbReference>
<evidence type="ECO:0000256" key="7">
    <source>
        <dbReference type="ARBA" id="ARBA00023157"/>
    </source>
</evidence>
<dbReference type="PANTHER" id="PTHR22912:SF151">
    <property type="entry name" value="DIHYDROLIPOYL DEHYDROGENASE, MITOCHONDRIAL"/>
    <property type="match status" value="1"/>
</dbReference>
<comment type="similarity">
    <text evidence="2 9">Belongs to the class-I pyridine nucleotide-disulfide oxidoreductase family.</text>
</comment>
<organism evidence="12 13">
    <name type="scientific">Cyanobium gracile UHCC 0139</name>
    <dbReference type="NCBI Taxonomy" id="3110308"/>
    <lineage>
        <taxon>Bacteria</taxon>
        <taxon>Bacillati</taxon>
        <taxon>Cyanobacteriota</taxon>
        <taxon>Cyanophyceae</taxon>
        <taxon>Synechococcales</taxon>
        <taxon>Prochlorococcaceae</taxon>
        <taxon>Cyanobium</taxon>
    </lineage>
</organism>
<dbReference type="InterPro" id="IPR004099">
    <property type="entry name" value="Pyr_nucl-diS_OxRdtase_dimer"/>
</dbReference>
<dbReference type="InterPro" id="IPR012999">
    <property type="entry name" value="Pyr_OxRdtase_I_AS"/>
</dbReference>
<dbReference type="Gene3D" id="3.50.50.60">
    <property type="entry name" value="FAD/NAD(P)-binding domain"/>
    <property type="match status" value="2"/>
</dbReference>
<evidence type="ECO:0000256" key="5">
    <source>
        <dbReference type="ARBA" id="ARBA00023002"/>
    </source>
</evidence>
<dbReference type="InterPro" id="IPR036188">
    <property type="entry name" value="FAD/NAD-bd_sf"/>
</dbReference>
<dbReference type="InterPro" id="IPR023753">
    <property type="entry name" value="FAD/NAD-binding_dom"/>
</dbReference>
<evidence type="ECO:0000313" key="12">
    <source>
        <dbReference type="EMBL" id="MEA5391516.1"/>
    </source>
</evidence>
<dbReference type="SUPFAM" id="SSF55424">
    <property type="entry name" value="FAD/NAD-linked reductases, dimerisation (C-terminal) domain"/>
    <property type="match status" value="1"/>
</dbReference>
<dbReference type="Proteomes" id="UP001304461">
    <property type="component" value="Unassembled WGS sequence"/>
</dbReference>
<sequence>MQPRPVTAAPASPPSGFDFDVIVIGAGYGGFDAAKHGAEHGLKVAIVESRDMGGTCVNRGCVPSKALLAASGRVRELADAEHLKGFGIHAAPVRFERQKIADHAAQLVATIRTNLTRTLERAGATILRGKGRLDGPQRVAVREASGVERVYAAREVIIATGSDPFVPPGIETDGRTVFTSDEAINLEWLPRWITIIGSGYIGLEFADVYTALGCEVTMIEALDRVMPTFDPDIAKIAARHLIDGRDIDARSGVLASRITPGCPVKIELVDMATREPVETLEVDAVLVATGRVPVSKDLNLASVGVETNRGFIPVDDGLRVLANGAPVPHLWAVGDVTGKMMLAHTAAAQGTVAIDNILGHARRIDYRSIPAATFTHPEISSVGLSEADARELAAAEGFELGAVRSYFKANSKALAELESDGLLKLLFRKDTGEVLGAHIYGLHAADLIQEIANAVARRQGVRQLASEVHTHPTLSEVVEVAYKQAAASLATAVGA</sequence>
<accession>A0ABU5RUS8</accession>
<keyword evidence="3 9" id="KW-0285">Flavoprotein</keyword>
<gene>
    <name evidence="12" type="ORF">VB738_09640</name>
</gene>
<dbReference type="PROSITE" id="PS00076">
    <property type="entry name" value="PYRIDINE_REDOX_1"/>
    <property type="match status" value="1"/>
</dbReference>
<evidence type="ECO:0000259" key="11">
    <source>
        <dbReference type="Pfam" id="PF07992"/>
    </source>
</evidence>
<dbReference type="RefSeq" id="WP_323305542.1">
    <property type="nucleotide sequence ID" value="NZ_JAYGHX010000005.1"/>
</dbReference>
<protein>
    <submittedName>
        <fullName evidence="12">Dihydrolipoyl dehydrogenase</fullName>
    </submittedName>
</protein>
<evidence type="ECO:0000259" key="10">
    <source>
        <dbReference type="Pfam" id="PF02852"/>
    </source>
</evidence>
<keyword evidence="6" id="KW-0520">NAD</keyword>
<dbReference type="PRINTS" id="PR00368">
    <property type="entry name" value="FADPNR"/>
</dbReference>
<proteinExistence type="inferred from homology"/>
<evidence type="ECO:0000256" key="4">
    <source>
        <dbReference type="ARBA" id="ARBA00022827"/>
    </source>
</evidence>
<keyword evidence="13" id="KW-1185">Reference proteome</keyword>
<evidence type="ECO:0000256" key="2">
    <source>
        <dbReference type="ARBA" id="ARBA00007532"/>
    </source>
</evidence>
<feature type="domain" description="Pyridine nucleotide-disulphide oxidoreductase dimerisation" evidence="10">
    <location>
        <begin position="369"/>
        <end position="480"/>
    </location>
</feature>
<dbReference type="Gene3D" id="3.30.390.30">
    <property type="match status" value="1"/>
</dbReference>
<dbReference type="PANTHER" id="PTHR22912">
    <property type="entry name" value="DISULFIDE OXIDOREDUCTASE"/>
    <property type="match status" value="1"/>
</dbReference>
<dbReference type="InterPro" id="IPR016156">
    <property type="entry name" value="FAD/NAD-linked_Rdtase_dimer_sf"/>
</dbReference>
<keyword evidence="7" id="KW-1015">Disulfide bond</keyword>
<evidence type="ECO:0000256" key="6">
    <source>
        <dbReference type="ARBA" id="ARBA00023027"/>
    </source>
</evidence>
<comment type="caution">
    <text evidence="12">The sequence shown here is derived from an EMBL/GenBank/DDBJ whole genome shotgun (WGS) entry which is preliminary data.</text>
</comment>
<reference evidence="12 13" key="1">
    <citation type="submission" date="2023-12" db="EMBL/GenBank/DDBJ databases">
        <title>Baltic Sea Cyanobacteria.</title>
        <authorList>
            <person name="Delbaje E."/>
            <person name="Fewer D.P."/>
            <person name="Shishido T.K."/>
        </authorList>
    </citation>
    <scope>NUCLEOTIDE SEQUENCE [LARGE SCALE GENOMIC DNA]</scope>
    <source>
        <strain evidence="12 13">UHCC 0139</strain>
    </source>
</reference>
<name>A0ABU5RUS8_9CYAN</name>
<feature type="domain" description="FAD/NAD(P)-binding" evidence="11">
    <location>
        <begin position="19"/>
        <end position="350"/>
    </location>
</feature>
<evidence type="ECO:0000313" key="13">
    <source>
        <dbReference type="Proteomes" id="UP001304461"/>
    </source>
</evidence>
<keyword evidence="8 9" id="KW-0676">Redox-active center</keyword>
<evidence type="ECO:0000256" key="9">
    <source>
        <dbReference type="RuleBase" id="RU003691"/>
    </source>
</evidence>
<comment type="cofactor">
    <cofactor evidence="1">
        <name>FAD</name>
        <dbReference type="ChEBI" id="CHEBI:57692"/>
    </cofactor>
</comment>
<dbReference type="Pfam" id="PF02852">
    <property type="entry name" value="Pyr_redox_dim"/>
    <property type="match status" value="1"/>
</dbReference>
<evidence type="ECO:0000256" key="3">
    <source>
        <dbReference type="ARBA" id="ARBA00022630"/>
    </source>
</evidence>
<dbReference type="PIRSF" id="PIRSF000350">
    <property type="entry name" value="Mercury_reductase_MerA"/>
    <property type="match status" value="1"/>
</dbReference>
<dbReference type="EMBL" id="JAYGHX010000005">
    <property type="protein sequence ID" value="MEA5391516.1"/>
    <property type="molecule type" value="Genomic_DNA"/>
</dbReference>
<dbReference type="SUPFAM" id="SSF51905">
    <property type="entry name" value="FAD/NAD(P)-binding domain"/>
    <property type="match status" value="1"/>
</dbReference>
<dbReference type="InterPro" id="IPR050151">
    <property type="entry name" value="Class-I_Pyr_Nuc-Dis_Oxidored"/>
</dbReference>
<keyword evidence="5 9" id="KW-0560">Oxidoreductase</keyword>
<dbReference type="Pfam" id="PF07992">
    <property type="entry name" value="Pyr_redox_2"/>
    <property type="match status" value="1"/>
</dbReference>
<evidence type="ECO:0000256" key="8">
    <source>
        <dbReference type="ARBA" id="ARBA00023284"/>
    </source>
</evidence>
<dbReference type="InterPro" id="IPR001100">
    <property type="entry name" value="Pyr_nuc-diS_OxRdtase"/>
</dbReference>
<keyword evidence="4 9" id="KW-0274">FAD</keyword>